<feature type="compositionally biased region" description="Gly residues" evidence="1">
    <location>
        <begin position="73"/>
        <end position="82"/>
    </location>
</feature>
<reference evidence="3" key="1">
    <citation type="journal article" date="2019" name="Int. J. Syst. Evol. Microbiol.">
        <title>The Global Catalogue of Microorganisms (GCM) 10K type strain sequencing project: providing services to taxonomists for standard genome sequencing and annotation.</title>
        <authorList>
            <consortium name="The Broad Institute Genomics Platform"/>
            <consortium name="The Broad Institute Genome Sequencing Center for Infectious Disease"/>
            <person name="Wu L."/>
            <person name="Ma J."/>
        </authorList>
    </citation>
    <scope>NUCLEOTIDE SEQUENCE [LARGE SCALE GENOMIC DNA]</scope>
    <source>
        <strain evidence="3">JCM 7356</strain>
    </source>
</reference>
<dbReference type="RefSeq" id="WP_344639561.1">
    <property type="nucleotide sequence ID" value="NZ_BAAATR010000033.1"/>
</dbReference>
<evidence type="ECO:0000313" key="3">
    <source>
        <dbReference type="Proteomes" id="UP001500305"/>
    </source>
</evidence>
<feature type="compositionally biased region" description="Low complexity" evidence="1">
    <location>
        <begin position="35"/>
        <end position="53"/>
    </location>
</feature>
<keyword evidence="3" id="KW-1185">Reference proteome</keyword>
<organism evidence="2 3">
    <name type="scientific">Kitasatospora cystarginea</name>
    <dbReference type="NCBI Taxonomy" id="58350"/>
    <lineage>
        <taxon>Bacteria</taxon>
        <taxon>Bacillati</taxon>
        <taxon>Actinomycetota</taxon>
        <taxon>Actinomycetes</taxon>
        <taxon>Kitasatosporales</taxon>
        <taxon>Streptomycetaceae</taxon>
        <taxon>Kitasatospora</taxon>
    </lineage>
</organism>
<sequence>MADRGVPQAIDPDDPDRLGPATAASAVFRAVAADQPLPAAATAPPDTGQAAGPPSGPDPPTPTEAGSRLSDGPTGGAVGKGGVAVSTDDTTPFGPPAPAHARNPQIPDSAP</sequence>
<protein>
    <submittedName>
        <fullName evidence="2">Uncharacterized protein</fullName>
    </submittedName>
</protein>
<gene>
    <name evidence="2" type="ORF">GCM10010430_59010</name>
</gene>
<comment type="caution">
    <text evidence="2">The sequence shown here is derived from an EMBL/GenBank/DDBJ whole genome shotgun (WGS) entry which is preliminary data.</text>
</comment>
<accession>A0ABP5RLE9</accession>
<dbReference type="EMBL" id="BAAATR010000033">
    <property type="protein sequence ID" value="GAA2266207.1"/>
    <property type="molecule type" value="Genomic_DNA"/>
</dbReference>
<dbReference type="Proteomes" id="UP001500305">
    <property type="component" value="Unassembled WGS sequence"/>
</dbReference>
<feature type="region of interest" description="Disordered" evidence="1">
    <location>
        <begin position="35"/>
        <end position="111"/>
    </location>
</feature>
<name>A0ABP5RLE9_9ACTN</name>
<proteinExistence type="predicted"/>
<feature type="region of interest" description="Disordered" evidence="1">
    <location>
        <begin position="1"/>
        <end position="23"/>
    </location>
</feature>
<evidence type="ECO:0000313" key="2">
    <source>
        <dbReference type="EMBL" id="GAA2266207.1"/>
    </source>
</evidence>
<evidence type="ECO:0000256" key="1">
    <source>
        <dbReference type="SAM" id="MobiDB-lite"/>
    </source>
</evidence>